<dbReference type="Gene3D" id="2.60.40.1120">
    <property type="entry name" value="Carboxypeptidase-like, regulatory domain"/>
    <property type="match status" value="1"/>
</dbReference>
<dbReference type="RefSeq" id="WP_004369488.1">
    <property type="nucleotide sequence ID" value="NZ_GL833119.1"/>
</dbReference>
<evidence type="ECO:0000256" key="2">
    <source>
        <dbReference type="ARBA" id="ARBA00023136"/>
    </source>
</evidence>
<evidence type="ECO:0000256" key="3">
    <source>
        <dbReference type="ARBA" id="ARBA00023237"/>
    </source>
</evidence>
<dbReference type="InterPro" id="IPR008969">
    <property type="entry name" value="CarboxyPept-like_regulatory"/>
</dbReference>
<dbReference type="Proteomes" id="UP000005580">
    <property type="component" value="Unassembled WGS sequence"/>
</dbReference>
<dbReference type="AlphaFoldDB" id="E7RQA8"/>
<dbReference type="Gene3D" id="2.170.130.10">
    <property type="entry name" value="TonB-dependent receptor, plug domain"/>
    <property type="match status" value="1"/>
</dbReference>
<evidence type="ECO:0000313" key="5">
    <source>
        <dbReference type="EMBL" id="EFZ36446.1"/>
    </source>
</evidence>
<proteinExistence type="predicted"/>
<organism evidence="5 6">
    <name type="scientific">Hoylesella oralis ATCC 33269</name>
    <dbReference type="NCBI Taxonomy" id="873533"/>
    <lineage>
        <taxon>Bacteria</taxon>
        <taxon>Pseudomonadati</taxon>
        <taxon>Bacteroidota</taxon>
        <taxon>Bacteroidia</taxon>
        <taxon>Bacteroidales</taxon>
        <taxon>Prevotellaceae</taxon>
        <taxon>Hoylesella</taxon>
    </lineage>
</organism>
<feature type="domain" description="TonB-dependent receptor plug" evidence="4">
    <location>
        <begin position="226"/>
        <end position="303"/>
    </location>
</feature>
<gene>
    <name evidence="5" type="ORF">HMPREF0663_11359</name>
</gene>
<keyword evidence="2" id="KW-0472">Membrane</keyword>
<evidence type="ECO:0000313" key="6">
    <source>
        <dbReference type="Proteomes" id="UP000005580"/>
    </source>
</evidence>
<dbReference type="Pfam" id="PF13715">
    <property type="entry name" value="CarbopepD_reg_2"/>
    <property type="match status" value="1"/>
</dbReference>
<dbReference type="GO" id="GO:0009279">
    <property type="term" value="C:cell outer membrane"/>
    <property type="evidence" value="ECO:0007669"/>
    <property type="project" value="UniProtKB-SubCell"/>
</dbReference>
<dbReference type="Pfam" id="PF07715">
    <property type="entry name" value="Plug"/>
    <property type="match status" value="1"/>
</dbReference>
<dbReference type="Gene3D" id="2.40.170.20">
    <property type="entry name" value="TonB-dependent receptor, beta-barrel domain"/>
    <property type="match status" value="1"/>
</dbReference>
<dbReference type="SUPFAM" id="SSF56935">
    <property type="entry name" value="Porins"/>
    <property type="match status" value="1"/>
</dbReference>
<evidence type="ECO:0000259" key="4">
    <source>
        <dbReference type="Pfam" id="PF07715"/>
    </source>
</evidence>
<accession>E7RQA8</accession>
<reference evidence="5" key="1">
    <citation type="submission" date="2011-01" db="EMBL/GenBank/DDBJ databases">
        <authorList>
            <person name="Muzny D."/>
            <person name="Qin X."/>
            <person name="Buhay C."/>
            <person name="Dugan-Rocha S."/>
            <person name="Ding Y."/>
            <person name="Chen G."/>
            <person name="Hawes A."/>
            <person name="Holder M."/>
            <person name="Jhangiani S."/>
            <person name="Johnson A."/>
            <person name="Khan Z."/>
            <person name="Li Z."/>
            <person name="Liu W."/>
            <person name="Liu X."/>
            <person name="Perez L."/>
            <person name="Shen H."/>
            <person name="Wang Q."/>
            <person name="Watt J."/>
            <person name="Xi L."/>
            <person name="Xin Y."/>
            <person name="Zhou J."/>
            <person name="Deng J."/>
            <person name="Jiang H."/>
            <person name="Liu Y."/>
            <person name="Qu J."/>
            <person name="Song X.-Z."/>
            <person name="Zhang L."/>
            <person name="Villasana D."/>
            <person name="Johnson A."/>
            <person name="Liu J."/>
            <person name="Liyanage D."/>
            <person name="Lorensuhewa L."/>
            <person name="Robinson T."/>
            <person name="Song A."/>
            <person name="Song B.-B."/>
            <person name="Dinh H."/>
            <person name="Thornton R."/>
            <person name="Coyle M."/>
            <person name="Francisco L."/>
            <person name="Jackson L."/>
            <person name="Javaid M."/>
            <person name="Korchina V."/>
            <person name="Kovar C."/>
            <person name="Mata R."/>
            <person name="Mathew T."/>
            <person name="Ngo R."/>
            <person name="Nguyen L."/>
            <person name="Nguyen N."/>
            <person name="Okwuonu G."/>
            <person name="Ongeri F."/>
            <person name="Pham C."/>
            <person name="Simmons D."/>
            <person name="Wilczek-Boney K."/>
            <person name="Hale W."/>
            <person name="Jakkamsetti A."/>
            <person name="Pham P."/>
            <person name="Ruth R."/>
            <person name="San Lucas F."/>
            <person name="Warren J."/>
            <person name="Zhang J."/>
            <person name="Zhao Z."/>
            <person name="Zhou C."/>
            <person name="Zhu D."/>
            <person name="Lee S."/>
            <person name="Bess C."/>
            <person name="Blankenburg K."/>
            <person name="Forbes L."/>
            <person name="Fu Q."/>
            <person name="Gubbala S."/>
            <person name="Hirani K."/>
            <person name="Jayaseelan J.C."/>
            <person name="Lara F."/>
            <person name="Munidasa M."/>
            <person name="Palculict T."/>
            <person name="Patil S."/>
            <person name="Pu L.-L."/>
            <person name="Saada N."/>
            <person name="Tang L."/>
            <person name="Weissenberger G."/>
            <person name="Zhu Y."/>
            <person name="Hemphill L."/>
            <person name="Shang Y."/>
            <person name="Youmans B."/>
            <person name="Ayvaz T."/>
            <person name="Ross M."/>
            <person name="Santibanez J."/>
            <person name="Aqrawi P."/>
            <person name="Gross S."/>
            <person name="Joshi V."/>
            <person name="Fowler G."/>
            <person name="Nazareth L."/>
            <person name="Reid J."/>
            <person name="Worley K."/>
            <person name="Petrosino J."/>
            <person name="Highlander S."/>
            <person name="Gibbs R."/>
        </authorList>
    </citation>
    <scope>NUCLEOTIDE SEQUENCE [LARGE SCALE GENOMIC DNA]</scope>
    <source>
        <strain evidence="5">ATCC 33269</strain>
    </source>
</reference>
<comment type="caution">
    <text evidence="5">The sequence shown here is derived from an EMBL/GenBank/DDBJ whole genome shotgun (WGS) entry which is preliminary data.</text>
</comment>
<keyword evidence="6" id="KW-1185">Reference proteome</keyword>
<evidence type="ECO:0000256" key="1">
    <source>
        <dbReference type="ARBA" id="ARBA00004442"/>
    </source>
</evidence>
<comment type="subcellular location">
    <subcellularLocation>
        <location evidence="1">Cell outer membrane</location>
    </subcellularLocation>
</comment>
<dbReference type="InterPro" id="IPR037066">
    <property type="entry name" value="Plug_dom_sf"/>
</dbReference>
<sequence length="894" mass="104140">MKQIFYTYIILSLFILLPDVCRAEKPFTTIRQQMKRMHRELKVNFIYDASIDVDCPYRGKPLTGLPLKRCLTLLFADTEIEWTLKDNYIILTKKKKKRTEQRKETVPLRHTLNGYIRDTKGETLINATVFDKTTGIGTMTNEHGYFSLTLPEGQHNITMSYIGYKDVHDTIMLYSNKTIDVSLIENANIAEIVVTGNLNSPILTTQTGKRSLTSKDLKTEFALFSSPDVVKSLQRISGVAEGIEITSGLYVHGGNNDENLFLLDGTPLYHTNHTLGVFSSFNTDVVKNVDFYKSGFPARYGGRLSSVIDVRTNDGNMNSFHSSYSIGLLDGRFQVEGPICKGKTSFNFGIRRSWIDILSKPIFAIINHNNKEEKFTINYHFHDINGKITHLFNNRNKISLSIYSGHDALRTKDRYEWESGQSVNHNVTETSFKWGNFNAALNWNIQLSPKLFANFTAVCSYYNSIYDNYDDDRTIHNGDVRNITYTRHGYRSTIYDVGYRTEFDYRPIPKHHIRFGNNYTYHMFRPQTYSRLDIYGSADDTKQLDSVRMEGRNYQQALETNLYIEDEFTVNRHWSLNAGLHFDTFYADRKTFANIDPRFAIKYQLSQYTSLKTSFTTMTQFIHKISNTYLDMPTDYWVPTTARLKPMRSYQIAVGGYSQLNKRLFISVEGYYKYSRHLTQYKNWMGLEPPADKWDNDIIAGKGRFYGMEVDLSYKNKRINLDAAYTLSWNERKFNDFYKDWYYDKFDNRHKLNIVCRYRLSNRIYGFASWNYHTGNRLTLPTQYIAFPDIPSGVPGHIPQATYPEEEQTERHGFVYNCPNNVSLPAYHRLDIGVDFRHTTKRGHERIWNISIFNAYCHLNTLYVKIKRNNNGQYYAQTKGFIPIIPSASYTIKF</sequence>
<keyword evidence="5" id="KW-0675">Receptor</keyword>
<dbReference type="EMBL" id="AEPE02000005">
    <property type="protein sequence ID" value="EFZ36446.1"/>
    <property type="molecule type" value="Genomic_DNA"/>
</dbReference>
<name>E7RQA8_9BACT</name>
<dbReference type="InterPro" id="IPR036942">
    <property type="entry name" value="Beta-barrel_TonB_sf"/>
</dbReference>
<dbReference type="eggNOG" id="COG4771">
    <property type="taxonomic scope" value="Bacteria"/>
</dbReference>
<protein>
    <submittedName>
        <fullName evidence="5">TonB-dependent receptor plug domain protein</fullName>
    </submittedName>
</protein>
<dbReference type="InterPro" id="IPR012910">
    <property type="entry name" value="Plug_dom"/>
</dbReference>
<dbReference type="SUPFAM" id="SSF49464">
    <property type="entry name" value="Carboxypeptidase regulatory domain-like"/>
    <property type="match status" value="1"/>
</dbReference>
<dbReference type="HOGENOM" id="CLU_016599_0_0_10"/>
<keyword evidence="3" id="KW-0998">Cell outer membrane</keyword>
<dbReference type="STRING" id="28134.SAMN05444288_1931"/>